<comment type="caution">
    <text evidence="1">The sequence shown here is derived from an EMBL/GenBank/DDBJ whole genome shotgun (WGS) entry which is preliminary data.</text>
</comment>
<name>A0ABP8JY24_9BACT</name>
<sequence length="82" mass="8498">MMITAAPDALSGAGLKYSSVGLVMPFNKPVPAPDSFISDAFELGTSAVYKGMISWALAPIDEAHNQAANAATVVTFLPSLIE</sequence>
<evidence type="ECO:0000313" key="2">
    <source>
        <dbReference type="Proteomes" id="UP001500936"/>
    </source>
</evidence>
<evidence type="ECO:0000313" key="1">
    <source>
        <dbReference type="EMBL" id="GAA4397764.1"/>
    </source>
</evidence>
<keyword evidence="2" id="KW-1185">Reference proteome</keyword>
<proteinExistence type="predicted"/>
<gene>
    <name evidence="1" type="ORF">GCM10023187_07570</name>
</gene>
<reference evidence="2" key="1">
    <citation type="journal article" date="2019" name="Int. J. Syst. Evol. Microbiol.">
        <title>The Global Catalogue of Microorganisms (GCM) 10K type strain sequencing project: providing services to taxonomists for standard genome sequencing and annotation.</title>
        <authorList>
            <consortium name="The Broad Institute Genomics Platform"/>
            <consortium name="The Broad Institute Genome Sequencing Center for Infectious Disease"/>
            <person name="Wu L."/>
            <person name="Ma J."/>
        </authorList>
    </citation>
    <scope>NUCLEOTIDE SEQUENCE [LARGE SCALE GENOMIC DNA]</scope>
    <source>
        <strain evidence="2">JCM 17925</strain>
    </source>
</reference>
<dbReference type="Proteomes" id="UP001500936">
    <property type="component" value="Unassembled WGS sequence"/>
</dbReference>
<dbReference type="EMBL" id="BAABHB010000001">
    <property type="protein sequence ID" value="GAA4397764.1"/>
    <property type="molecule type" value="Genomic_DNA"/>
</dbReference>
<accession>A0ABP8JY24</accession>
<organism evidence="1 2">
    <name type="scientific">Nibrella viscosa</name>
    <dbReference type="NCBI Taxonomy" id="1084524"/>
    <lineage>
        <taxon>Bacteria</taxon>
        <taxon>Pseudomonadati</taxon>
        <taxon>Bacteroidota</taxon>
        <taxon>Cytophagia</taxon>
        <taxon>Cytophagales</taxon>
        <taxon>Spirosomataceae</taxon>
        <taxon>Nibrella</taxon>
    </lineage>
</organism>
<protein>
    <submittedName>
        <fullName evidence="1">Uncharacterized protein</fullName>
    </submittedName>
</protein>